<comment type="caution">
    <text evidence="3">The sequence shown here is derived from an EMBL/GenBank/DDBJ whole genome shotgun (WGS) entry which is preliminary data.</text>
</comment>
<evidence type="ECO:0000256" key="1">
    <source>
        <dbReference type="SAM" id="MobiDB-lite"/>
    </source>
</evidence>
<evidence type="ECO:0000256" key="2">
    <source>
        <dbReference type="SAM" id="Phobius"/>
    </source>
</evidence>
<gene>
    <name evidence="3" type="ORF">SeMB42_g06765</name>
</gene>
<dbReference type="EMBL" id="QEAN01000405">
    <property type="protein sequence ID" value="TPX38386.1"/>
    <property type="molecule type" value="Genomic_DNA"/>
</dbReference>
<keyword evidence="2" id="KW-0472">Membrane</keyword>
<keyword evidence="4" id="KW-1185">Reference proteome</keyword>
<organism evidence="3 4">
    <name type="scientific">Synchytrium endobioticum</name>
    <dbReference type="NCBI Taxonomy" id="286115"/>
    <lineage>
        <taxon>Eukaryota</taxon>
        <taxon>Fungi</taxon>
        <taxon>Fungi incertae sedis</taxon>
        <taxon>Chytridiomycota</taxon>
        <taxon>Chytridiomycota incertae sedis</taxon>
        <taxon>Chytridiomycetes</taxon>
        <taxon>Synchytriales</taxon>
        <taxon>Synchytriaceae</taxon>
        <taxon>Synchytrium</taxon>
    </lineage>
</organism>
<dbReference type="Proteomes" id="UP000317494">
    <property type="component" value="Unassembled WGS sequence"/>
</dbReference>
<evidence type="ECO:0000313" key="3">
    <source>
        <dbReference type="EMBL" id="TPX38386.1"/>
    </source>
</evidence>
<feature type="region of interest" description="Disordered" evidence="1">
    <location>
        <begin position="239"/>
        <end position="279"/>
    </location>
</feature>
<protein>
    <submittedName>
        <fullName evidence="3">Uncharacterized protein</fullName>
    </submittedName>
</protein>
<dbReference type="VEuPathDB" id="FungiDB:SeMB42_g06765"/>
<reference evidence="3 4" key="1">
    <citation type="journal article" date="2019" name="Sci. Rep.">
        <title>Comparative genomics of chytrid fungi reveal insights into the obligate biotrophic and pathogenic lifestyle of Synchytrium endobioticum.</title>
        <authorList>
            <person name="van de Vossenberg B.T.L.H."/>
            <person name="Warris S."/>
            <person name="Nguyen H.D.T."/>
            <person name="van Gent-Pelzer M.P.E."/>
            <person name="Joly D.L."/>
            <person name="van de Geest H.C."/>
            <person name="Bonants P.J.M."/>
            <person name="Smith D.S."/>
            <person name="Levesque C.A."/>
            <person name="van der Lee T.A.J."/>
        </authorList>
    </citation>
    <scope>NUCLEOTIDE SEQUENCE [LARGE SCALE GENOMIC DNA]</scope>
    <source>
        <strain evidence="3 4">MB42</strain>
    </source>
</reference>
<keyword evidence="2" id="KW-0812">Transmembrane</keyword>
<keyword evidence="2" id="KW-1133">Transmembrane helix</keyword>
<evidence type="ECO:0000313" key="4">
    <source>
        <dbReference type="Proteomes" id="UP000317494"/>
    </source>
</evidence>
<proteinExistence type="predicted"/>
<feature type="transmembrane region" description="Helical" evidence="2">
    <location>
        <begin position="97"/>
        <end position="118"/>
    </location>
</feature>
<dbReference type="AlphaFoldDB" id="A0A507CJC7"/>
<name>A0A507CJC7_9FUNG</name>
<sequence length="279" mass="30702">MVISGLELARYSDEVGRAIRQRRRPVWLRRNGAHQTVAGDGGESIQFQRATREVAETYQEKGNVPTRNGIGVSGIGTGALRVAFEHQGPLLRLLMRLLAFHAFFSAGAIVYRALWATLHFTLPNGKLLLPYRKGVTDVYPTPFMMLLGGLELLKYAEKLRRVIRRSRGNARYWQNDAHARVVAKRILLERAAVVAEPDSGEENAAAQDRLYARGCGATPHGALTSAQLCVDVPSRSSQLTESTRTEAHARGPCSMDPRAASGSSLRSLGNGWAHQSFRT</sequence>
<accession>A0A507CJC7</accession>
<feature type="transmembrane region" description="Helical" evidence="2">
    <location>
        <begin position="138"/>
        <end position="156"/>
    </location>
</feature>